<name>A0A1H7Y6A7_9NOCA</name>
<dbReference type="EMBL" id="FOAW01000036">
    <property type="protein sequence ID" value="SEM40719.1"/>
    <property type="molecule type" value="Genomic_DNA"/>
</dbReference>
<evidence type="ECO:0000259" key="2">
    <source>
        <dbReference type="Pfam" id="PF16640"/>
    </source>
</evidence>
<dbReference type="OrthoDB" id="4527838at2"/>
<feature type="signal peptide" evidence="1">
    <location>
        <begin position="1"/>
        <end position="28"/>
    </location>
</feature>
<dbReference type="PROSITE" id="PS51318">
    <property type="entry name" value="TAT"/>
    <property type="match status" value="1"/>
</dbReference>
<dbReference type="Proteomes" id="UP000198677">
    <property type="component" value="Unassembled WGS sequence"/>
</dbReference>
<reference evidence="4" key="1">
    <citation type="submission" date="2016-10" db="EMBL/GenBank/DDBJ databases">
        <authorList>
            <person name="Varghese N."/>
            <person name="Submissions S."/>
        </authorList>
    </citation>
    <scope>NUCLEOTIDE SEQUENCE [LARGE SCALE GENOMIC DNA]</scope>
    <source>
        <strain evidence="4">DSM 44675</strain>
    </source>
</reference>
<dbReference type="InterPro" id="IPR013783">
    <property type="entry name" value="Ig-like_fold"/>
</dbReference>
<feature type="chain" id="PRO_5038332813" evidence="1">
    <location>
        <begin position="29"/>
        <end position="476"/>
    </location>
</feature>
<dbReference type="AlphaFoldDB" id="A0A1H7Y6A7"/>
<dbReference type="GO" id="GO:0005975">
    <property type="term" value="P:carbohydrate metabolic process"/>
    <property type="evidence" value="ECO:0007669"/>
    <property type="project" value="UniProtKB-ARBA"/>
</dbReference>
<accession>A0A1H7Y6A7</accession>
<proteinExistence type="predicted"/>
<feature type="domain" description="Bacterial Ig-like" evidence="2">
    <location>
        <begin position="379"/>
        <end position="457"/>
    </location>
</feature>
<keyword evidence="4" id="KW-1185">Reference proteome</keyword>
<sequence>MSDKSIRRMVGGASVLALSAGFAATVGAGVAGAAPASVTWDDGSERITRTISDVNPAEGDIITSTTQFDRTGGVVEYIYEVKDVHPTCLTYVDGSAKVDGSPRGLDSQGADFAKVKGSSIEWPLYPHISPNLRTFEFSYKVGANCDRNVPLMTTVHYGGSLGSGTYQNKGPAVSVKTNTSTTALAAPSDVQVGQSVPLKATVTGGAEGNPVEFFDGGAKLGEAPLNGAGEATFNWTPTTRGAHGLSAKFLATPRAEGSQSSVQTVQVAQADAVSSTVLAPISGAEVGRSTVLRATVSPAGAGGTVAFKDGAATLADVPVDANGVAIYTWVPSTAGSHSITATFSGRSGVTGSTANATVTVAAAPVGNTNSTTVLTLGGAPKVGAAQTISAQVTPGDAGGTVTFKDGDIVIGTAQVNTGGQASLSWTPANEGQRVITAEYSGAGTVNASADQESVVVTGTGGGTPGGAGSLGSIFGS</sequence>
<dbReference type="Pfam" id="PF16640">
    <property type="entry name" value="Big_3_5"/>
    <property type="match status" value="3"/>
</dbReference>
<gene>
    <name evidence="3" type="ORF">SAMN05444583_13634</name>
</gene>
<evidence type="ECO:0000313" key="4">
    <source>
        <dbReference type="Proteomes" id="UP000198677"/>
    </source>
</evidence>
<dbReference type="RefSeq" id="WP_092667942.1">
    <property type="nucleotide sequence ID" value="NZ_FOAW01000036.1"/>
</dbReference>
<dbReference type="Gene3D" id="2.60.40.10">
    <property type="entry name" value="Immunoglobulins"/>
    <property type="match status" value="3"/>
</dbReference>
<keyword evidence="1" id="KW-0732">Signal</keyword>
<dbReference type="PROSITE" id="PS50194">
    <property type="entry name" value="FILAMIN_REPEAT"/>
    <property type="match status" value="1"/>
</dbReference>
<evidence type="ECO:0000256" key="1">
    <source>
        <dbReference type="SAM" id="SignalP"/>
    </source>
</evidence>
<feature type="domain" description="Bacterial Ig-like" evidence="2">
    <location>
        <begin position="284"/>
        <end position="361"/>
    </location>
</feature>
<evidence type="ECO:0000313" key="3">
    <source>
        <dbReference type="EMBL" id="SEM40719.1"/>
    </source>
</evidence>
<dbReference type="InterPro" id="IPR017868">
    <property type="entry name" value="Filamin/ABP280_repeat-like"/>
</dbReference>
<organism evidence="3 4">
    <name type="scientific">Rhodococcus maanshanensis</name>
    <dbReference type="NCBI Taxonomy" id="183556"/>
    <lineage>
        <taxon>Bacteria</taxon>
        <taxon>Bacillati</taxon>
        <taxon>Actinomycetota</taxon>
        <taxon>Actinomycetes</taxon>
        <taxon>Mycobacteriales</taxon>
        <taxon>Nocardiaceae</taxon>
        <taxon>Rhodococcus</taxon>
    </lineage>
</organism>
<dbReference type="InterPro" id="IPR032109">
    <property type="entry name" value="Big_3_5"/>
</dbReference>
<dbReference type="InterPro" id="IPR006311">
    <property type="entry name" value="TAT_signal"/>
</dbReference>
<protein>
    <submittedName>
        <fullName evidence="3">Ig-like domain (Group 3)</fullName>
    </submittedName>
</protein>
<feature type="domain" description="Bacterial Ig-like" evidence="2">
    <location>
        <begin position="185"/>
        <end position="268"/>
    </location>
</feature>